<evidence type="ECO:0000256" key="4">
    <source>
        <dbReference type="RuleBase" id="RU000363"/>
    </source>
</evidence>
<dbReference type="InterPro" id="IPR020904">
    <property type="entry name" value="Sc_DH/Rdtase_CS"/>
</dbReference>
<name>A0A6M2BTY4_9GAMM</name>
<keyword evidence="3" id="KW-0560">Oxidoreductase</keyword>
<dbReference type="PANTHER" id="PTHR43391">
    <property type="entry name" value="RETINOL DEHYDROGENASE-RELATED"/>
    <property type="match status" value="1"/>
</dbReference>
<dbReference type="SUPFAM" id="SSF51735">
    <property type="entry name" value="NAD(P)-binding Rossmann-fold domains"/>
    <property type="match status" value="1"/>
</dbReference>
<dbReference type="PRINTS" id="PR00081">
    <property type="entry name" value="GDHRDH"/>
</dbReference>
<dbReference type="Gene3D" id="3.40.50.720">
    <property type="entry name" value="NAD(P)-binding Rossmann-like Domain"/>
    <property type="match status" value="1"/>
</dbReference>
<accession>A0A6M2BTY4</accession>
<dbReference type="InterPro" id="IPR002347">
    <property type="entry name" value="SDR_fam"/>
</dbReference>
<comment type="caution">
    <text evidence="5">The sequence shown here is derived from an EMBL/GenBank/DDBJ whole genome shotgun (WGS) entry which is preliminary data.</text>
</comment>
<organism evidence="5 6">
    <name type="scientific">Solimonas terrae</name>
    <dbReference type="NCBI Taxonomy" id="1396819"/>
    <lineage>
        <taxon>Bacteria</taxon>
        <taxon>Pseudomonadati</taxon>
        <taxon>Pseudomonadota</taxon>
        <taxon>Gammaproteobacteria</taxon>
        <taxon>Nevskiales</taxon>
        <taxon>Nevskiaceae</taxon>
        <taxon>Solimonas</taxon>
    </lineage>
</organism>
<keyword evidence="6" id="KW-1185">Reference proteome</keyword>
<dbReference type="Pfam" id="PF00106">
    <property type="entry name" value="adh_short"/>
    <property type="match status" value="1"/>
</dbReference>
<evidence type="ECO:0000256" key="1">
    <source>
        <dbReference type="ARBA" id="ARBA00006484"/>
    </source>
</evidence>
<evidence type="ECO:0000256" key="3">
    <source>
        <dbReference type="ARBA" id="ARBA00023002"/>
    </source>
</evidence>
<keyword evidence="2" id="KW-0521">NADP</keyword>
<evidence type="ECO:0000313" key="5">
    <source>
        <dbReference type="EMBL" id="NGY05695.1"/>
    </source>
</evidence>
<sequence>MNDEPLQIDGGVAVITGAASGIGAGLVRHALSLGMRVVAADVVADKLRASVAGLDGEVIAVPTDVTRPASVDALADAAWRAFGQVDLLFNNAGIMATGFSWQIEAARWQRLLDVNIGGTVNGIRSFVPHLLGAGRAAQIINTSSVGGFLASPLMAPYSATKFAIVALTESLRSEMEMLQAPIGVSLLAPGPVITGIFDDPFGATVDAASEGFVAQMRTMTQQYGVTPDVFAARVFTSLRRREFWIVPQPEALDDALRAKTDGILARRNPTLPAW</sequence>
<dbReference type="InterPro" id="IPR036291">
    <property type="entry name" value="NAD(P)-bd_dom_sf"/>
</dbReference>
<dbReference type="PROSITE" id="PS00061">
    <property type="entry name" value="ADH_SHORT"/>
    <property type="match status" value="1"/>
</dbReference>
<dbReference type="GO" id="GO:0016491">
    <property type="term" value="F:oxidoreductase activity"/>
    <property type="evidence" value="ECO:0007669"/>
    <property type="project" value="UniProtKB-KW"/>
</dbReference>
<reference evidence="5 6" key="1">
    <citation type="journal article" date="2014" name="Int. J. Syst. Evol. Microbiol.">
        <title>Solimonas terrae sp. nov., isolated from soil.</title>
        <authorList>
            <person name="Kim S.J."/>
            <person name="Moon J.Y."/>
            <person name="Weon H.Y."/>
            <person name="Ahn J.H."/>
            <person name="Chen W.M."/>
            <person name="Kwon S.W."/>
        </authorList>
    </citation>
    <scope>NUCLEOTIDE SEQUENCE [LARGE SCALE GENOMIC DNA]</scope>
    <source>
        <strain evidence="5 6">KIS83-12</strain>
    </source>
</reference>
<comment type="similarity">
    <text evidence="1 4">Belongs to the short-chain dehydrogenases/reductases (SDR) family.</text>
</comment>
<proteinExistence type="inferred from homology"/>
<dbReference type="AlphaFoldDB" id="A0A6M2BTY4"/>
<dbReference type="PANTHER" id="PTHR43391:SF14">
    <property type="entry name" value="DEHYDROGENASE_REDUCTASE SDR FAMILY PROTEIN 7-LIKE"/>
    <property type="match status" value="1"/>
</dbReference>
<dbReference type="PRINTS" id="PR00080">
    <property type="entry name" value="SDRFAMILY"/>
</dbReference>
<protein>
    <submittedName>
        <fullName evidence="5">SDR family NAD(P)-dependent oxidoreductase</fullName>
    </submittedName>
</protein>
<evidence type="ECO:0000313" key="6">
    <source>
        <dbReference type="Proteomes" id="UP000472676"/>
    </source>
</evidence>
<gene>
    <name evidence="5" type="ORF">G7Y85_13055</name>
</gene>
<evidence type="ECO:0000256" key="2">
    <source>
        <dbReference type="ARBA" id="ARBA00022857"/>
    </source>
</evidence>
<dbReference type="RefSeq" id="WP_166257689.1">
    <property type="nucleotide sequence ID" value="NZ_JAAMOW010000006.1"/>
</dbReference>
<dbReference type="EMBL" id="JAAMOW010000006">
    <property type="protein sequence ID" value="NGY05695.1"/>
    <property type="molecule type" value="Genomic_DNA"/>
</dbReference>
<dbReference type="Proteomes" id="UP000472676">
    <property type="component" value="Unassembled WGS sequence"/>
</dbReference>